<reference evidence="8 9" key="1">
    <citation type="submission" date="2019-04" db="EMBL/GenBank/DDBJ databases">
        <title>Aspergillus burnettii sp. nov., novel species from soil in southeast Queensland.</title>
        <authorList>
            <person name="Gilchrist C.L.M."/>
            <person name="Pitt J.I."/>
            <person name="Lange L."/>
            <person name="Lacey H.J."/>
            <person name="Vuong D."/>
            <person name="Midgley D.J."/>
            <person name="Greenfield P."/>
            <person name="Bradbury M."/>
            <person name="Lacey E."/>
            <person name="Busk P.K."/>
            <person name="Pilgaard B."/>
            <person name="Chooi Y.H."/>
            <person name="Piggott A.M."/>
        </authorList>
    </citation>
    <scope>NUCLEOTIDE SEQUENCE [LARGE SCALE GENOMIC DNA]</scope>
    <source>
        <strain evidence="8 9">FRR 5400</strain>
    </source>
</reference>
<feature type="region of interest" description="Disordered" evidence="5">
    <location>
        <begin position="143"/>
        <end position="192"/>
    </location>
</feature>
<keyword evidence="3 6" id="KW-1133">Transmembrane helix</keyword>
<evidence type="ECO:0000256" key="5">
    <source>
        <dbReference type="SAM" id="MobiDB-lite"/>
    </source>
</evidence>
<feature type="transmembrane region" description="Helical" evidence="6">
    <location>
        <begin position="448"/>
        <end position="466"/>
    </location>
</feature>
<dbReference type="GO" id="GO:0022857">
    <property type="term" value="F:transmembrane transporter activity"/>
    <property type="evidence" value="ECO:0007669"/>
    <property type="project" value="InterPro"/>
</dbReference>
<feature type="transmembrane region" description="Helical" evidence="6">
    <location>
        <begin position="512"/>
        <end position="537"/>
    </location>
</feature>
<feature type="transmembrane region" description="Helical" evidence="6">
    <location>
        <begin position="656"/>
        <end position="679"/>
    </location>
</feature>
<accession>A0A8H5ZYB4</accession>
<dbReference type="PROSITE" id="PS50850">
    <property type="entry name" value="MFS"/>
    <property type="match status" value="1"/>
</dbReference>
<dbReference type="FunFam" id="1.20.1250.20:FF:000011">
    <property type="entry name" value="MFS multidrug transporter, putative"/>
    <property type="match status" value="1"/>
</dbReference>
<evidence type="ECO:0000256" key="4">
    <source>
        <dbReference type="ARBA" id="ARBA00023136"/>
    </source>
</evidence>
<feature type="transmembrane region" description="Helical" evidence="6">
    <location>
        <begin position="557"/>
        <end position="577"/>
    </location>
</feature>
<feature type="transmembrane region" description="Helical" evidence="6">
    <location>
        <begin position="623"/>
        <end position="644"/>
    </location>
</feature>
<dbReference type="AlphaFoldDB" id="A0A8H5ZYB4"/>
<feature type="transmembrane region" description="Helical" evidence="6">
    <location>
        <begin position="328"/>
        <end position="346"/>
    </location>
</feature>
<name>A0A8H5ZYB4_PETAA</name>
<feature type="region of interest" description="Disordered" evidence="5">
    <location>
        <begin position="219"/>
        <end position="259"/>
    </location>
</feature>
<feature type="compositionally biased region" description="Basic residues" evidence="5">
    <location>
        <begin position="172"/>
        <end position="183"/>
    </location>
</feature>
<dbReference type="CDD" id="cd17323">
    <property type="entry name" value="MFS_Tpo1_MDR_like"/>
    <property type="match status" value="1"/>
</dbReference>
<dbReference type="GO" id="GO:0016020">
    <property type="term" value="C:membrane"/>
    <property type="evidence" value="ECO:0007669"/>
    <property type="project" value="UniProtKB-SubCell"/>
</dbReference>
<gene>
    <name evidence="8" type="ORF">ETB97_007239</name>
</gene>
<evidence type="ECO:0000256" key="6">
    <source>
        <dbReference type="SAM" id="Phobius"/>
    </source>
</evidence>
<feature type="transmembrane region" description="Helical" evidence="6">
    <location>
        <begin position="383"/>
        <end position="404"/>
    </location>
</feature>
<keyword evidence="2 6" id="KW-0812">Transmembrane</keyword>
<feature type="transmembrane region" description="Helical" evidence="6">
    <location>
        <begin position="691"/>
        <end position="714"/>
    </location>
</feature>
<dbReference type="EMBL" id="SPNV01000312">
    <property type="protein sequence ID" value="KAF5856535.1"/>
    <property type="molecule type" value="Genomic_DNA"/>
</dbReference>
<feature type="transmembrane region" description="Helical" evidence="6">
    <location>
        <begin position="358"/>
        <end position="377"/>
    </location>
</feature>
<evidence type="ECO:0000256" key="3">
    <source>
        <dbReference type="ARBA" id="ARBA00022989"/>
    </source>
</evidence>
<feature type="transmembrane region" description="Helical" evidence="6">
    <location>
        <begin position="416"/>
        <end position="442"/>
    </location>
</feature>
<comment type="subcellular location">
    <subcellularLocation>
        <location evidence="1">Membrane</location>
        <topology evidence="1">Multi-pass membrane protein</topology>
    </subcellularLocation>
</comment>
<dbReference type="Pfam" id="PF07690">
    <property type="entry name" value="MFS_1"/>
    <property type="match status" value="1"/>
</dbReference>
<keyword evidence="9" id="KW-1185">Reference proteome</keyword>
<protein>
    <recommendedName>
        <fullName evidence="7">Major facilitator superfamily (MFS) profile domain-containing protein</fullName>
    </recommendedName>
</protein>
<dbReference type="InterPro" id="IPR036259">
    <property type="entry name" value="MFS_trans_sf"/>
</dbReference>
<dbReference type="InterPro" id="IPR011701">
    <property type="entry name" value="MFS"/>
</dbReference>
<comment type="caution">
    <text evidence="8">The sequence shown here is derived from an EMBL/GenBank/DDBJ whole genome shotgun (WGS) entry which is preliminary data.</text>
</comment>
<keyword evidence="4 6" id="KW-0472">Membrane</keyword>
<dbReference type="SUPFAM" id="SSF103473">
    <property type="entry name" value="MFS general substrate transporter"/>
    <property type="match status" value="1"/>
</dbReference>
<evidence type="ECO:0000313" key="8">
    <source>
        <dbReference type="EMBL" id="KAF5856535.1"/>
    </source>
</evidence>
<dbReference type="PANTHER" id="PTHR23502">
    <property type="entry name" value="MAJOR FACILITATOR SUPERFAMILY"/>
    <property type="match status" value="1"/>
</dbReference>
<sequence>MHSAAGVEFQLRQVSQPASSILESGRVSHNPRRSSRHIAHCPGVESSNARMEAFPDLRSLWTAVPALTVPYIASLDPFFHSKPKDQPWHALMPTIWLQLMQSTSIICTCIPSLKRALAELQTGMMAGTIPEFLELSLSGRHDNTTDASTSKPGNRSLHAIGGSELYSDKDTKRRLKEQRHHGFRNTTVEPQESMLNLRNGAIIQTMEYEVQFEWSSEHSRASSTSQGMSTYHGDGLPAQQTSSSSSPEKRADNNVPGGLIPLVPDPNLVTWEGPDDPQNPKNWPATRKWMTFVPMSFYNLLSSMSSATVAPALSAISEDLGFPSKTLLILSLSIFYLGSAIVPLFTAPISEMAGRVPVLLAMNVIYIVFNTACGAAKSPTQLIIFRFLAGLGAAGPYGIGSGMNSDLFQAHERGKAIAVFTLAPLVGTAVGPITGGFLVQYVSWRWCFYVISIAIAAVQVAGLLLLRETYGPVLLKRKAARLRKTTGNQNLHTEHDRASTLLMKNLIRPFRLLITQPIVQVLSLYLAYLNGILYLMVATFPDVWTGIYHESISIGSLNYLSMTVGLAIATQLGVRYADKVYQRLRAENNGHAKPEFRLPTLCVVALVVPVGLFWYGWSARINIHWIMPNIGAAIYSGATVVQLVCVQGYLIDTYQLYAASAMASVMVLRNLLGFALPLVAPSLYGNLGFAWGNTLLACVAVVIGIPAPVLLWYYGEALRGLSTYARS</sequence>
<feature type="transmembrane region" description="Helical" evidence="6">
    <location>
        <begin position="598"/>
        <end position="617"/>
    </location>
</feature>
<dbReference type="Gene3D" id="1.20.1250.20">
    <property type="entry name" value="MFS general substrate transporter like domains"/>
    <property type="match status" value="1"/>
</dbReference>
<dbReference type="Proteomes" id="UP000541154">
    <property type="component" value="Unassembled WGS sequence"/>
</dbReference>
<evidence type="ECO:0000313" key="9">
    <source>
        <dbReference type="Proteomes" id="UP000541154"/>
    </source>
</evidence>
<proteinExistence type="predicted"/>
<dbReference type="InterPro" id="IPR020846">
    <property type="entry name" value="MFS_dom"/>
</dbReference>
<feature type="domain" description="Major facilitator superfamily (MFS) profile" evidence="7">
    <location>
        <begin position="291"/>
        <end position="719"/>
    </location>
</feature>
<evidence type="ECO:0000256" key="2">
    <source>
        <dbReference type="ARBA" id="ARBA00022692"/>
    </source>
</evidence>
<organism evidence="8 9">
    <name type="scientific">Petromyces alliaceus</name>
    <name type="common">Aspergillus alliaceus</name>
    <dbReference type="NCBI Taxonomy" id="209559"/>
    <lineage>
        <taxon>Eukaryota</taxon>
        <taxon>Fungi</taxon>
        <taxon>Dikarya</taxon>
        <taxon>Ascomycota</taxon>
        <taxon>Pezizomycotina</taxon>
        <taxon>Eurotiomycetes</taxon>
        <taxon>Eurotiomycetidae</taxon>
        <taxon>Eurotiales</taxon>
        <taxon>Aspergillaceae</taxon>
        <taxon>Aspergillus</taxon>
        <taxon>Aspergillus subgen. Circumdati</taxon>
    </lineage>
</organism>
<evidence type="ECO:0000256" key="1">
    <source>
        <dbReference type="ARBA" id="ARBA00004141"/>
    </source>
</evidence>
<evidence type="ECO:0000259" key="7">
    <source>
        <dbReference type="PROSITE" id="PS50850"/>
    </source>
</evidence>
<feature type="transmembrane region" description="Helical" evidence="6">
    <location>
        <begin position="297"/>
        <end position="316"/>
    </location>
</feature>
<dbReference type="PANTHER" id="PTHR23502:SF60">
    <property type="entry name" value="MAJOR FACILITATOR SUPERFAMILY (MFS) PROFILE DOMAIN-CONTAINING PROTEIN-RELATED"/>
    <property type="match status" value="1"/>
</dbReference>